<dbReference type="PANTHER" id="PTHR30164">
    <property type="entry name" value="MTFA PEPTIDASE"/>
    <property type="match status" value="1"/>
</dbReference>
<evidence type="ECO:0000313" key="3">
    <source>
        <dbReference type="Proteomes" id="UP000615593"/>
    </source>
</evidence>
<protein>
    <recommendedName>
        <fullName evidence="4">Zinc-dependent peptidase</fullName>
    </recommendedName>
</protein>
<gene>
    <name evidence="2" type="ORF">GCM10008088_05330</name>
</gene>
<dbReference type="Gene3D" id="1.10.472.150">
    <property type="entry name" value="Glucose-regulated metallo-peptidase M90, N-terminal domain"/>
    <property type="match status" value="1"/>
</dbReference>
<dbReference type="Pfam" id="PF06167">
    <property type="entry name" value="Peptidase_M90"/>
    <property type="match status" value="1"/>
</dbReference>
<dbReference type="EMBL" id="BMWY01000001">
    <property type="protein sequence ID" value="GGZ46811.1"/>
    <property type="molecule type" value="Genomic_DNA"/>
</dbReference>
<organism evidence="2 3">
    <name type="scientific">Mesonia mobilis</name>
    <dbReference type="NCBI Taxonomy" id="369791"/>
    <lineage>
        <taxon>Bacteria</taxon>
        <taxon>Pseudomonadati</taxon>
        <taxon>Bacteroidota</taxon>
        <taxon>Flavobacteriia</taxon>
        <taxon>Flavobacteriales</taxon>
        <taxon>Flavobacteriaceae</taxon>
        <taxon>Mesonia</taxon>
    </lineage>
</organism>
<reference evidence="3" key="1">
    <citation type="journal article" date="2019" name="Int. J. Syst. Evol. Microbiol.">
        <title>The Global Catalogue of Microorganisms (GCM) 10K type strain sequencing project: providing services to taxonomists for standard genome sequencing and annotation.</title>
        <authorList>
            <consortium name="The Broad Institute Genomics Platform"/>
            <consortium name="The Broad Institute Genome Sequencing Center for Infectious Disease"/>
            <person name="Wu L."/>
            <person name="Ma J."/>
        </authorList>
    </citation>
    <scope>NUCLEOTIDE SEQUENCE [LARGE SCALE GENOMIC DNA]</scope>
    <source>
        <strain evidence="3">KCTC 12708</strain>
    </source>
</reference>
<evidence type="ECO:0000256" key="1">
    <source>
        <dbReference type="SAM" id="Phobius"/>
    </source>
</evidence>
<comment type="caution">
    <text evidence="2">The sequence shown here is derived from an EMBL/GenBank/DDBJ whole genome shotgun (WGS) entry which is preliminary data.</text>
</comment>
<keyword evidence="1" id="KW-1133">Transmembrane helix</keyword>
<dbReference type="RefSeq" id="WP_051191415.1">
    <property type="nucleotide sequence ID" value="NZ_BMWY01000001.1"/>
</dbReference>
<dbReference type="SUPFAM" id="SSF55486">
    <property type="entry name" value="Metalloproteases ('zincins'), catalytic domain"/>
    <property type="match status" value="1"/>
</dbReference>
<sequence>MEDLIIALIGILFFLGMFAIIIVKSISLFDVLYLHFFKKPIYIHFYFKLKKLNYQDERFIKDRFPFYNRLKPKQQKFFQHRVIIFMNDKSFEAREGFHMNNEVKLYISATAVMLTFGMRDFLLPAVHKILVYPDVYHSTINDAYHKGEFNPRMRALVFSWKHFLEGFASDRDNINLAVHEWVHVIQFNSKKEHDISASIFDDTSKELVKLLLYDNIRQRLEDTKYFREYAFTNEFEFVAVLVEYFIESPIEFRQKFPEFYAKVKKMLNYNFAGYKKSSMKIYCFNFI</sequence>
<keyword evidence="1" id="KW-0812">Transmembrane</keyword>
<evidence type="ECO:0000313" key="2">
    <source>
        <dbReference type="EMBL" id="GGZ46811.1"/>
    </source>
</evidence>
<evidence type="ECO:0008006" key="4">
    <source>
        <dbReference type="Google" id="ProtNLM"/>
    </source>
</evidence>
<dbReference type="Proteomes" id="UP000615593">
    <property type="component" value="Unassembled WGS sequence"/>
</dbReference>
<name>A0ABQ3BJ18_9FLAO</name>
<proteinExistence type="predicted"/>
<keyword evidence="1" id="KW-0472">Membrane</keyword>
<feature type="transmembrane region" description="Helical" evidence="1">
    <location>
        <begin position="6"/>
        <end position="34"/>
    </location>
</feature>
<dbReference type="GeneID" id="94368184"/>
<dbReference type="CDD" id="cd20170">
    <property type="entry name" value="Peptidase_M90-like"/>
    <property type="match status" value="1"/>
</dbReference>
<dbReference type="InterPro" id="IPR010384">
    <property type="entry name" value="MtfA_fam"/>
</dbReference>
<keyword evidence="3" id="KW-1185">Reference proteome</keyword>
<dbReference type="PANTHER" id="PTHR30164:SF2">
    <property type="entry name" value="PROTEIN MTFA"/>
    <property type="match status" value="1"/>
</dbReference>
<accession>A0ABQ3BJ18</accession>
<dbReference type="InterPro" id="IPR042252">
    <property type="entry name" value="MtfA_N"/>
</dbReference>